<protein>
    <submittedName>
        <fullName evidence="2">Uncharacterized protein</fullName>
    </submittedName>
</protein>
<dbReference type="EMBL" id="VANI01000011">
    <property type="protein sequence ID" value="TLM77026.1"/>
    <property type="molecule type" value="Genomic_DNA"/>
</dbReference>
<accession>A0ABY2UIQ0</accession>
<keyword evidence="3" id="KW-1185">Reference proteome</keyword>
<evidence type="ECO:0000256" key="1">
    <source>
        <dbReference type="SAM" id="MobiDB-lite"/>
    </source>
</evidence>
<organism evidence="2 3">
    <name type="scientific">Microbulbifer harenosus</name>
    <dbReference type="NCBI Taxonomy" id="2576840"/>
    <lineage>
        <taxon>Bacteria</taxon>
        <taxon>Pseudomonadati</taxon>
        <taxon>Pseudomonadota</taxon>
        <taxon>Gammaproteobacteria</taxon>
        <taxon>Cellvibrionales</taxon>
        <taxon>Microbulbiferaceae</taxon>
        <taxon>Microbulbifer</taxon>
    </lineage>
</organism>
<feature type="region of interest" description="Disordered" evidence="1">
    <location>
        <begin position="68"/>
        <end position="104"/>
    </location>
</feature>
<proteinExistence type="predicted"/>
<gene>
    <name evidence="2" type="ORF">FDY93_11755</name>
</gene>
<dbReference type="Proteomes" id="UP000306791">
    <property type="component" value="Unassembled WGS sequence"/>
</dbReference>
<comment type="caution">
    <text evidence="2">The sequence shown here is derived from an EMBL/GenBank/DDBJ whole genome shotgun (WGS) entry which is preliminary data.</text>
</comment>
<feature type="region of interest" description="Disordered" evidence="1">
    <location>
        <begin position="19"/>
        <end position="45"/>
    </location>
</feature>
<evidence type="ECO:0000313" key="2">
    <source>
        <dbReference type="EMBL" id="TLM77026.1"/>
    </source>
</evidence>
<name>A0ABY2UIQ0_9GAMM</name>
<reference evidence="2 3" key="1">
    <citation type="submission" date="2019-05" db="EMBL/GenBank/DDBJ databases">
        <title>Microbulbifer harenosus sp. nov., an alginate-degrading bacterium isolated from coastal sand.</title>
        <authorList>
            <person name="Huang H."/>
            <person name="Mo K."/>
            <person name="Bao S."/>
        </authorList>
    </citation>
    <scope>NUCLEOTIDE SEQUENCE [LARGE SCALE GENOMIC DNA]</scope>
    <source>
        <strain evidence="2 3">HB161719</strain>
    </source>
</reference>
<evidence type="ECO:0000313" key="3">
    <source>
        <dbReference type="Proteomes" id="UP000306791"/>
    </source>
</evidence>
<dbReference type="RefSeq" id="WP_220446177.1">
    <property type="nucleotide sequence ID" value="NZ_VANI01000011.1"/>
</dbReference>
<sequence length="104" mass="11144">MAALLPLVFSGTRREYIPVGSSASDPAASTRRLRPISRKVPEKTSGTRAFASKHCCFERIKPAITGISGKKTASGKAGQIPGDVDMNPHSLNPLKFGTDHVRKI</sequence>